<feature type="signal peptide" evidence="4">
    <location>
        <begin position="1"/>
        <end position="25"/>
    </location>
</feature>
<dbReference type="Proteomes" id="UP001238523">
    <property type="component" value="Chromosome"/>
</dbReference>
<evidence type="ECO:0000256" key="3">
    <source>
        <dbReference type="ARBA" id="ARBA00023237"/>
    </source>
</evidence>
<name>A0ABY8KT16_9FLAO</name>
<keyword evidence="4" id="KW-0732">Signal</keyword>
<feature type="chain" id="PRO_5045072455" evidence="4">
    <location>
        <begin position="26"/>
        <end position="578"/>
    </location>
</feature>
<accession>A0ABY8KT16</accession>
<evidence type="ECO:0000256" key="2">
    <source>
        <dbReference type="ARBA" id="ARBA00023136"/>
    </source>
</evidence>
<organism evidence="5 6">
    <name type="scientific">Aequorivita marisscotiae</name>
    <dbReference type="NCBI Taxonomy" id="3040348"/>
    <lineage>
        <taxon>Bacteria</taxon>
        <taxon>Pseudomonadati</taxon>
        <taxon>Bacteroidota</taxon>
        <taxon>Flavobacteriia</taxon>
        <taxon>Flavobacteriales</taxon>
        <taxon>Flavobacteriaceae</taxon>
        <taxon>Aequorivita</taxon>
    </lineage>
</organism>
<dbReference type="RefSeq" id="WP_279447253.1">
    <property type="nucleotide sequence ID" value="NZ_CP122379.1"/>
</dbReference>
<gene>
    <name evidence="5" type="ORF">QCQ61_08715</name>
</gene>
<sequence length="578" mass="65061">MLKKRIVLFSFATIVLFNFSMFSQEKELDPEVVNIVKPYTPTISDAFKVKETPSLNDSISTSKKEVKYSIFSVPVASTFTPAKGKATNVEKAKPIKLYDNYATLGFGNYTSILGELYSNFEISRTDNAGFFFRHNSSQGDIKDVKLDNKYYDTSLDANYTSRQRDATYRLDAGVEHQIYNWYGLPENYVTYPDNVIANIDPLQTYFSGYVGGSIALDDSFFEKAALNIRYLGDAFSSSEFNATVKPEFSFPLEDILLKVDGDIDYLSGSFDRNYLNTSDIKYSNLQVGLAPSITYINNELSVSLGVAGYVSLDAENSNTDFSLYPRLNASYRLLDETVIVYGGAEGGLQQNTYYGFKEENPFVSPTLNIVPTKKLYEGFGGVKGKISNSVAYNVRASYGKDENRALFQMNPFKIYNANFEGYEYGNTFNVVYDDINTLAFFAELKVEVSNTFSLGINGTYNNYSTDLQNEAWNLPDLKASVFSNFNITEKLYGGASLFFVGERKDLAYNYNPPGTFFAQKVSLDGYVDANVNFGYRFTDRLSVFVKGSNLFGENYEKWMNYPVQGIQGLAGVTYKFDW</sequence>
<reference evidence="5 6" key="1">
    <citation type="submission" date="2023-04" db="EMBL/GenBank/DDBJ databases">
        <title>Taxonomic identification of the Arctic strain Aequorivita sp. nov. and transcriptomic analysis in response to temperature stress.</title>
        <authorList>
            <person name="Liu W."/>
            <person name="Cong B."/>
            <person name="Lin J."/>
        </authorList>
    </citation>
    <scope>NUCLEOTIDE SEQUENCE [LARGE SCALE GENOMIC DNA]</scope>
    <source>
        <strain evidence="5 6">Ant34-E75</strain>
    </source>
</reference>
<dbReference type="InterPro" id="IPR036942">
    <property type="entry name" value="Beta-barrel_TonB_sf"/>
</dbReference>
<dbReference type="Gene3D" id="2.40.170.20">
    <property type="entry name" value="TonB-dependent receptor, beta-barrel domain"/>
    <property type="match status" value="1"/>
</dbReference>
<keyword evidence="2" id="KW-0472">Membrane</keyword>
<evidence type="ECO:0000256" key="4">
    <source>
        <dbReference type="SAM" id="SignalP"/>
    </source>
</evidence>
<evidence type="ECO:0000313" key="5">
    <source>
        <dbReference type="EMBL" id="WGF91300.1"/>
    </source>
</evidence>
<dbReference type="EMBL" id="CP122379">
    <property type="protein sequence ID" value="WGF91300.1"/>
    <property type="molecule type" value="Genomic_DNA"/>
</dbReference>
<keyword evidence="5" id="KW-0675">Receptor</keyword>
<protein>
    <submittedName>
        <fullName evidence="5">TonB-dependent receptor</fullName>
    </submittedName>
</protein>
<evidence type="ECO:0000313" key="6">
    <source>
        <dbReference type="Proteomes" id="UP001238523"/>
    </source>
</evidence>
<keyword evidence="6" id="KW-1185">Reference proteome</keyword>
<proteinExistence type="predicted"/>
<dbReference type="SUPFAM" id="SSF56935">
    <property type="entry name" value="Porins"/>
    <property type="match status" value="1"/>
</dbReference>
<evidence type="ECO:0000256" key="1">
    <source>
        <dbReference type="ARBA" id="ARBA00004442"/>
    </source>
</evidence>
<comment type="subcellular location">
    <subcellularLocation>
        <location evidence="1">Cell outer membrane</location>
    </subcellularLocation>
</comment>
<keyword evidence="3" id="KW-0998">Cell outer membrane</keyword>